<sequence>MLKVTNLDVNYGRHQVLRGISLDVKKGELVTLIGSNGAGKTTLLMTLSSLIKPTRGEIE</sequence>
<dbReference type="PANTHER" id="PTHR43820:SF4">
    <property type="entry name" value="HIGH-AFFINITY BRANCHED-CHAIN AMINO ACID TRANSPORT ATP-BINDING PROTEIN LIVF"/>
    <property type="match status" value="1"/>
</dbReference>
<dbReference type="SUPFAM" id="SSF52540">
    <property type="entry name" value="P-loop containing nucleoside triphosphate hydrolases"/>
    <property type="match status" value="1"/>
</dbReference>
<evidence type="ECO:0000256" key="2">
    <source>
        <dbReference type="ARBA" id="ARBA00022448"/>
    </source>
</evidence>
<evidence type="ECO:0000256" key="3">
    <source>
        <dbReference type="ARBA" id="ARBA00022970"/>
    </source>
</evidence>
<dbReference type="GO" id="GO:0016887">
    <property type="term" value="F:ATP hydrolysis activity"/>
    <property type="evidence" value="ECO:0007669"/>
    <property type="project" value="InterPro"/>
</dbReference>
<comment type="caution">
    <text evidence="5">The sequence shown here is derived from an EMBL/GenBank/DDBJ whole genome shotgun (WGS) entry which is preliminary data.</text>
</comment>
<dbReference type="AlphaFoldDB" id="X1IMW7"/>
<comment type="similarity">
    <text evidence="1">Belongs to the ABC transporter superfamily.</text>
</comment>
<dbReference type="PANTHER" id="PTHR43820">
    <property type="entry name" value="HIGH-AFFINITY BRANCHED-CHAIN AMINO ACID TRANSPORT ATP-BINDING PROTEIN LIVF"/>
    <property type="match status" value="1"/>
</dbReference>
<dbReference type="InterPro" id="IPR027417">
    <property type="entry name" value="P-loop_NTPase"/>
</dbReference>
<proteinExistence type="inferred from homology"/>
<dbReference type="Pfam" id="PF00005">
    <property type="entry name" value="ABC_tran"/>
    <property type="match status" value="1"/>
</dbReference>
<dbReference type="InterPro" id="IPR003439">
    <property type="entry name" value="ABC_transporter-like_ATP-bd"/>
</dbReference>
<dbReference type="EMBL" id="BARU01043667">
    <property type="protein sequence ID" value="GAH83796.1"/>
    <property type="molecule type" value="Genomic_DNA"/>
</dbReference>
<dbReference type="GO" id="GO:0015807">
    <property type="term" value="P:L-amino acid transport"/>
    <property type="evidence" value="ECO:0007669"/>
    <property type="project" value="TreeGrafter"/>
</dbReference>
<dbReference type="GO" id="GO:0015658">
    <property type="term" value="F:branched-chain amino acid transmembrane transporter activity"/>
    <property type="evidence" value="ECO:0007669"/>
    <property type="project" value="TreeGrafter"/>
</dbReference>
<dbReference type="InterPro" id="IPR052156">
    <property type="entry name" value="BCAA_Transport_ATP-bd_LivF"/>
</dbReference>
<dbReference type="GO" id="GO:0005524">
    <property type="term" value="F:ATP binding"/>
    <property type="evidence" value="ECO:0007669"/>
    <property type="project" value="InterPro"/>
</dbReference>
<evidence type="ECO:0000259" key="4">
    <source>
        <dbReference type="Pfam" id="PF00005"/>
    </source>
</evidence>
<feature type="non-terminal residue" evidence="5">
    <location>
        <position position="59"/>
    </location>
</feature>
<keyword evidence="2" id="KW-0813">Transport</keyword>
<reference evidence="5" key="1">
    <citation type="journal article" date="2014" name="Front. Microbiol.">
        <title>High frequency of phylogenetically diverse reductive dehalogenase-homologous genes in deep subseafloor sedimentary metagenomes.</title>
        <authorList>
            <person name="Kawai M."/>
            <person name="Futagami T."/>
            <person name="Toyoda A."/>
            <person name="Takaki Y."/>
            <person name="Nishi S."/>
            <person name="Hori S."/>
            <person name="Arai W."/>
            <person name="Tsubouchi T."/>
            <person name="Morono Y."/>
            <person name="Uchiyama I."/>
            <person name="Ito T."/>
            <person name="Fujiyama A."/>
            <person name="Inagaki F."/>
            <person name="Takami H."/>
        </authorList>
    </citation>
    <scope>NUCLEOTIDE SEQUENCE</scope>
    <source>
        <strain evidence="5">Expedition CK06-06</strain>
    </source>
</reference>
<dbReference type="Gene3D" id="3.40.50.300">
    <property type="entry name" value="P-loop containing nucleotide triphosphate hydrolases"/>
    <property type="match status" value="1"/>
</dbReference>
<evidence type="ECO:0000313" key="5">
    <source>
        <dbReference type="EMBL" id="GAH83796.1"/>
    </source>
</evidence>
<feature type="domain" description="ABC transporter" evidence="4">
    <location>
        <begin position="17"/>
        <end position="58"/>
    </location>
</feature>
<accession>X1IMW7</accession>
<keyword evidence="3" id="KW-0029">Amino-acid transport</keyword>
<organism evidence="5">
    <name type="scientific">marine sediment metagenome</name>
    <dbReference type="NCBI Taxonomy" id="412755"/>
    <lineage>
        <taxon>unclassified sequences</taxon>
        <taxon>metagenomes</taxon>
        <taxon>ecological metagenomes</taxon>
    </lineage>
</organism>
<gene>
    <name evidence="5" type="ORF">S03H2_66809</name>
</gene>
<protein>
    <recommendedName>
        <fullName evidence="4">ABC transporter domain-containing protein</fullName>
    </recommendedName>
</protein>
<name>X1IMW7_9ZZZZ</name>
<evidence type="ECO:0000256" key="1">
    <source>
        <dbReference type="ARBA" id="ARBA00005417"/>
    </source>
</evidence>